<dbReference type="PANTHER" id="PTHR42924:SF11">
    <property type="entry name" value="POLYMERASE_HISTIDINOL PHOSPHATASE N-TERMINAL DOMAIN-CONTAINING PROTEIN"/>
    <property type="match status" value="1"/>
</dbReference>
<accession>A0ABT3PQN0</accession>
<dbReference type="Proteomes" id="UP001207918">
    <property type="component" value="Unassembled WGS sequence"/>
</dbReference>
<dbReference type="InterPro" id="IPR016195">
    <property type="entry name" value="Pol/histidinol_Pase-like"/>
</dbReference>
<sequence length="381" mass="43184">MDSKKQASKWYKGNLHTHSLWSDGDDYPEMIMKWYKDHGYNFVALSDHNILAEGEKWIEIKKGSDQEKQFNEYLQTFGGTLVNYQQTDSLIQVQLKTLQEYRTLFEKEGEFLVIKSEEITDGYKQKPIHVNATNIEKLIKPQGGKSVVDVMQNNIDAVNAQRDSTGKPMIPHLNHPNFGWAVTAEDIKQLTGEHFFEVYNGHPLVHNYGDSLHSGMEEIWDQVLTHYLQHDKGMMYGIAVDDSHHYHEFDSAQSNPGRGWIMVRADSLTPAAIISALENGSFYSSTGVEFSKISDTADELMVEVKSEEGVSYEIQFWGTLTFNPDSTGILLEKATGTQARYTFTGDELYVRAKVVSDKPKKNPYKAGEVEVAWAQPVTPGQ</sequence>
<organism evidence="1 2">
    <name type="scientific">Fodinibius salsisoli</name>
    <dbReference type="NCBI Taxonomy" id="2820877"/>
    <lineage>
        <taxon>Bacteria</taxon>
        <taxon>Pseudomonadati</taxon>
        <taxon>Balneolota</taxon>
        <taxon>Balneolia</taxon>
        <taxon>Balneolales</taxon>
        <taxon>Balneolaceae</taxon>
        <taxon>Fodinibius</taxon>
    </lineage>
</organism>
<dbReference type="InterPro" id="IPR052018">
    <property type="entry name" value="PHP_domain"/>
</dbReference>
<dbReference type="EMBL" id="JAGGJA010000010">
    <property type="protein sequence ID" value="MCW9708172.1"/>
    <property type="molecule type" value="Genomic_DNA"/>
</dbReference>
<evidence type="ECO:0000313" key="2">
    <source>
        <dbReference type="Proteomes" id="UP001207918"/>
    </source>
</evidence>
<evidence type="ECO:0008006" key="3">
    <source>
        <dbReference type="Google" id="ProtNLM"/>
    </source>
</evidence>
<dbReference type="PANTHER" id="PTHR42924">
    <property type="entry name" value="EXONUCLEASE"/>
    <property type="match status" value="1"/>
</dbReference>
<gene>
    <name evidence="1" type="ORF">J6I44_15005</name>
</gene>
<proteinExistence type="predicted"/>
<dbReference type="RefSeq" id="WP_265766958.1">
    <property type="nucleotide sequence ID" value="NZ_JAGGJA010000010.1"/>
</dbReference>
<dbReference type="Gene3D" id="3.20.20.140">
    <property type="entry name" value="Metal-dependent hydrolases"/>
    <property type="match status" value="1"/>
</dbReference>
<name>A0ABT3PQN0_9BACT</name>
<reference evidence="1 2" key="1">
    <citation type="submission" date="2021-03" db="EMBL/GenBank/DDBJ databases">
        <title>Aliifodinibius sp. nov., a new bacterium isolated from saline soil.</title>
        <authorList>
            <person name="Galisteo C."/>
            <person name="De La Haba R."/>
            <person name="Sanchez-Porro C."/>
            <person name="Ventosa A."/>
        </authorList>
    </citation>
    <scope>NUCLEOTIDE SEQUENCE [LARGE SCALE GENOMIC DNA]</scope>
    <source>
        <strain evidence="1 2">1BSP15-2V2</strain>
    </source>
</reference>
<evidence type="ECO:0000313" key="1">
    <source>
        <dbReference type="EMBL" id="MCW9708172.1"/>
    </source>
</evidence>
<dbReference type="SUPFAM" id="SSF89550">
    <property type="entry name" value="PHP domain-like"/>
    <property type="match status" value="1"/>
</dbReference>
<comment type="caution">
    <text evidence="1">The sequence shown here is derived from an EMBL/GenBank/DDBJ whole genome shotgun (WGS) entry which is preliminary data.</text>
</comment>
<protein>
    <recommendedName>
        <fullName evidence="3">Polymerase/histidinol phosphatase N-terminal domain-containing protein</fullName>
    </recommendedName>
</protein>
<keyword evidence="2" id="KW-1185">Reference proteome</keyword>